<evidence type="ECO:0000313" key="3">
    <source>
        <dbReference type="Proteomes" id="UP000471381"/>
    </source>
</evidence>
<comment type="caution">
    <text evidence="2">The sequence shown here is derived from an EMBL/GenBank/DDBJ whole genome shotgun (WGS) entry which is preliminary data.</text>
</comment>
<evidence type="ECO:0000259" key="1">
    <source>
        <dbReference type="Pfam" id="PF01593"/>
    </source>
</evidence>
<dbReference type="Pfam" id="PF01593">
    <property type="entry name" value="Amino_oxidase"/>
    <property type="match status" value="1"/>
</dbReference>
<dbReference type="InterPro" id="IPR036188">
    <property type="entry name" value="FAD/NAD-bd_sf"/>
</dbReference>
<dbReference type="EMBL" id="JAAAWO010000001">
    <property type="protein sequence ID" value="NDW14451.1"/>
    <property type="molecule type" value="Genomic_DNA"/>
</dbReference>
<feature type="domain" description="Amine oxidase" evidence="1">
    <location>
        <begin position="12"/>
        <end position="269"/>
    </location>
</feature>
<dbReference type="GO" id="GO:0016491">
    <property type="term" value="F:oxidoreductase activity"/>
    <property type="evidence" value="ECO:0007669"/>
    <property type="project" value="InterPro"/>
</dbReference>
<gene>
    <name evidence="2" type="ORF">GTQ48_02740</name>
</gene>
<sequence>MTRKVAIVGTGIAGLTCAHLLNKKNDITVYEANDYIGGHTATKTIVDEGETHNIDTGFIVFNDWTYPNFIKLMTALGVECQPTEMSFSVTSKKANIEYNGNTINSLFAQRRNILRPKFWRIVRDILKFNKACKSMVAEKRDTSALTLQDIIDELGLSDDFARYYILPMCAAIWSSSLEQTRRFPLTFFLQFFNNHGLLNITDRPQWYTIVGGSSQYIAPLIAPFESKIKLSCGVNKVTKEGELWSVTDVNGGVAHFDDVVFACHSDQALAMLDNATASHKDILGNIPYGENDVVMHKDIGQLPKRKLAWASWNYRLKEDATEEMRPASVTYDMNILQRLTAKNTYSVTLNNTSEIDKSKILGQYRYSHPQYSADMVNAQQRRSEICGVDNLHFCGAYWYNGFHEDGVVSALDVCKRFGETL</sequence>
<proteinExistence type="predicted"/>
<dbReference type="PANTHER" id="PTHR42923">
    <property type="entry name" value="PROTOPORPHYRINOGEN OXIDASE"/>
    <property type="match status" value="1"/>
</dbReference>
<dbReference type="Gene3D" id="3.50.50.60">
    <property type="entry name" value="FAD/NAD(P)-binding domain"/>
    <property type="match status" value="1"/>
</dbReference>
<organism evidence="2 3">
    <name type="scientific">Alteromonas genovensis</name>
    <dbReference type="NCBI Taxonomy" id="471225"/>
    <lineage>
        <taxon>Bacteria</taxon>
        <taxon>Pseudomonadati</taxon>
        <taxon>Pseudomonadota</taxon>
        <taxon>Gammaproteobacteria</taxon>
        <taxon>Alteromonadales</taxon>
        <taxon>Alteromonadaceae</taxon>
        <taxon>Alteromonas/Salinimonas group</taxon>
        <taxon>Alteromonas</taxon>
    </lineage>
</organism>
<dbReference type="RefSeq" id="WP_163105035.1">
    <property type="nucleotide sequence ID" value="NZ_JAAAWO010000001.1"/>
</dbReference>
<dbReference type="InterPro" id="IPR050464">
    <property type="entry name" value="Zeta_carotene_desat/Oxidored"/>
</dbReference>
<accession>A0A6N9TBE5</accession>
<dbReference type="InterPro" id="IPR002937">
    <property type="entry name" value="Amino_oxidase"/>
</dbReference>
<reference evidence="2 3" key="1">
    <citation type="submission" date="2020-01" db="EMBL/GenBank/DDBJ databases">
        <title>Genomes of bacteria type strains.</title>
        <authorList>
            <person name="Chen J."/>
            <person name="Zhu S."/>
            <person name="Yang J."/>
        </authorList>
    </citation>
    <scope>NUCLEOTIDE SEQUENCE [LARGE SCALE GENOMIC DNA]</scope>
    <source>
        <strain evidence="2 3">LMG 24078</strain>
    </source>
</reference>
<name>A0A6N9TBE5_9ALTE</name>
<dbReference type="Proteomes" id="UP000471381">
    <property type="component" value="Unassembled WGS sequence"/>
</dbReference>
<dbReference type="SUPFAM" id="SSF51905">
    <property type="entry name" value="FAD/NAD(P)-binding domain"/>
    <property type="match status" value="1"/>
</dbReference>
<dbReference type="AlphaFoldDB" id="A0A6N9TBE5"/>
<protein>
    <submittedName>
        <fullName evidence="2">NAD(P)-binding protein</fullName>
    </submittedName>
</protein>
<dbReference type="PANTHER" id="PTHR42923:SF17">
    <property type="entry name" value="AMINE OXIDASE DOMAIN-CONTAINING PROTEIN"/>
    <property type="match status" value="1"/>
</dbReference>
<evidence type="ECO:0000313" key="2">
    <source>
        <dbReference type="EMBL" id="NDW14451.1"/>
    </source>
</evidence>
<keyword evidence="3" id="KW-1185">Reference proteome</keyword>